<name>A0A0K0D0D4_ANGCA</name>
<reference evidence="2" key="1">
    <citation type="submission" date="2012-09" db="EMBL/GenBank/DDBJ databases">
        <authorList>
            <person name="Martin A.A."/>
        </authorList>
    </citation>
    <scope>NUCLEOTIDE SEQUENCE</scope>
</reference>
<sequence length="78" mass="9052">MGHRLPPSLAIAFVSKVEAPVIDLGPMLYYKYIDDYFVLCSTQKEMDECFELLNEQSEHIKFTREKPKKMASIPELLN</sequence>
<proteinExistence type="predicted"/>
<dbReference type="WBParaSite" id="ACAC_0000351701-mRNA-1">
    <property type="protein sequence ID" value="ACAC_0000351701-mRNA-1"/>
    <property type="gene ID" value="ACAC_0000351701"/>
</dbReference>
<keyword evidence="2" id="KW-1185">Reference proteome</keyword>
<dbReference type="Proteomes" id="UP000035642">
    <property type="component" value="Unassembled WGS sequence"/>
</dbReference>
<dbReference type="PROSITE" id="PS50878">
    <property type="entry name" value="RT_POL"/>
    <property type="match status" value="1"/>
</dbReference>
<feature type="domain" description="Reverse transcriptase" evidence="1">
    <location>
        <begin position="1"/>
        <end position="78"/>
    </location>
</feature>
<organism evidence="2 3">
    <name type="scientific">Angiostrongylus cantonensis</name>
    <name type="common">Rat lungworm</name>
    <dbReference type="NCBI Taxonomy" id="6313"/>
    <lineage>
        <taxon>Eukaryota</taxon>
        <taxon>Metazoa</taxon>
        <taxon>Ecdysozoa</taxon>
        <taxon>Nematoda</taxon>
        <taxon>Chromadorea</taxon>
        <taxon>Rhabditida</taxon>
        <taxon>Rhabditina</taxon>
        <taxon>Rhabditomorpha</taxon>
        <taxon>Strongyloidea</taxon>
        <taxon>Metastrongylidae</taxon>
        <taxon>Angiostrongylus</taxon>
    </lineage>
</organism>
<dbReference type="AlphaFoldDB" id="A0A0K0D0D4"/>
<reference evidence="3" key="2">
    <citation type="submission" date="2017-02" db="UniProtKB">
        <authorList>
            <consortium name="WormBaseParasite"/>
        </authorList>
    </citation>
    <scope>IDENTIFICATION</scope>
</reference>
<accession>A0A0K0D0D4</accession>
<dbReference type="InterPro" id="IPR000477">
    <property type="entry name" value="RT_dom"/>
</dbReference>
<protein>
    <submittedName>
        <fullName evidence="3">Reverse transcriptase domain-containing protein</fullName>
    </submittedName>
</protein>
<evidence type="ECO:0000313" key="2">
    <source>
        <dbReference type="Proteomes" id="UP000035642"/>
    </source>
</evidence>
<evidence type="ECO:0000259" key="1">
    <source>
        <dbReference type="PROSITE" id="PS50878"/>
    </source>
</evidence>
<evidence type="ECO:0000313" key="3">
    <source>
        <dbReference type="WBParaSite" id="ACAC_0000351701-mRNA-1"/>
    </source>
</evidence>